<evidence type="ECO:0000256" key="1">
    <source>
        <dbReference type="ARBA" id="ARBA00008031"/>
    </source>
</evidence>
<sequence length="330" mass="35373">MRLDWQTFTLELAHPFRIAHGTSLTRTAVFVDLDGGLGEAAVVPYHGESVEAVTAYLEAARGRLADAPSTLQGRLARLPREGSRAARAALEMALFDLWGRALDAPLWRLFGLDPQRAPPTSFTLAVGSPEELAELAQRSGLPVLKLKVGTGDDLAALEAVRAARPDARLRADANGGWNLAQARDLIPELVRLGVEFLEQPLPPEDRAAYAELRGRGLPLFADEPIKTVRDVVEWAPYVDGVVVKLAKSGGIAPARAQIETARALGLEVMLGCMVETRLAVGAAAHLAPLVEHADLDGPLLIQNDPFQGLAYDGARLVLPQGPGLGVRRRV</sequence>
<dbReference type="InterPro" id="IPR029065">
    <property type="entry name" value="Enolase_C-like"/>
</dbReference>
<dbReference type="SUPFAM" id="SSF54826">
    <property type="entry name" value="Enolase N-terminal domain-like"/>
    <property type="match status" value="1"/>
</dbReference>
<dbReference type="CDD" id="cd03319">
    <property type="entry name" value="L-Ala-DL-Glu_epimerase"/>
    <property type="match status" value="1"/>
</dbReference>
<dbReference type="SMART" id="SM00922">
    <property type="entry name" value="MR_MLE"/>
    <property type="match status" value="1"/>
</dbReference>
<dbReference type="SUPFAM" id="SSF51604">
    <property type="entry name" value="Enolase C-terminal domain-like"/>
    <property type="match status" value="1"/>
</dbReference>
<evidence type="ECO:0000313" key="9">
    <source>
        <dbReference type="EMBL" id="HGY08939.1"/>
    </source>
</evidence>
<feature type="domain" description="Mandelate racemase/muconate lactonizing enzyme C-terminal" evidence="8">
    <location>
        <begin position="129"/>
        <end position="218"/>
    </location>
</feature>
<name>A0A7C4ZGG2_9DEIN</name>
<gene>
    <name evidence="9" type="ORF">ENK37_02635</name>
</gene>
<protein>
    <recommendedName>
        <fullName evidence="7">Dipeptide epimerase</fullName>
        <ecNumber evidence="7">5.1.1.-</ecNumber>
    </recommendedName>
</protein>
<dbReference type="Proteomes" id="UP000885759">
    <property type="component" value="Unassembled WGS sequence"/>
</dbReference>
<reference evidence="9" key="1">
    <citation type="journal article" date="2020" name="mSystems">
        <title>Genome- and Community-Level Interaction Insights into Carbon Utilization and Element Cycling Functions of Hydrothermarchaeota in Hydrothermal Sediment.</title>
        <authorList>
            <person name="Zhou Z."/>
            <person name="Liu Y."/>
            <person name="Xu W."/>
            <person name="Pan J."/>
            <person name="Luo Z.H."/>
            <person name="Li M."/>
        </authorList>
    </citation>
    <scope>NUCLEOTIDE SEQUENCE [LARGE SCALE GENOMIC DNA]</scope>
    <source>
        <strain evidence="9">HyVt-570</strain>
    </source>
</reference>
<dbReference type="GO" id="GO:0046872">
    <property type="term" value="F:metal ion binding"/>
    <property type="evidence" value="ECO:0007669"/>
    <property type="project" value="UniProtKB-KW"/>
</dbReference>
<dbReference type="Pfam" id="PF02746">
    <property type="entry name" value="MR_MLE_N"/>
    <property type="match status" value="1"/>
</dbReference>
<feature type="active site" description="Proton acceptor; specific for (R)-substrate epimerization" evidence="5">
    <location>
        <position position="147"/>
    </location>
</feature>
<feature type="binding site" evidence="6">
    <location>
        <position position="222"/>
    </location>
    <ligand>
        <name>Mg(2+)</name>
        <dbReference type="ChEBI" id="CHEBI:18420"/>
    </ligand>
</feature>
<dbReference type="EC" id="5.1.1.-" evidence="7"/>
<accession>A0A7C4ZGG2</accession>
<keyword evidence="4 7" id="KW-0413">Isomerase</keyword>
<proteinExistence type="inferred from homology"/>
<evidence type="ECO:0000256" key="3">
    <source>
        <dbReference type="ARBA" id="ARBA00022842"/>
    </source>
</evidence>
<dbReference type="InterPro" id="IPR029017">
    <property type="entry name" value="Enolase-like_N"/>
</dbReference>
<organism evidence="9">
    <name type="scientific">Oceanithermus profundus</name>
    <dbReference type="NCBI Taxonomy" id="187137"/>
    <lineage>
        <taxon>Bacteria</taxon>
        <taxon>Thermotogati</taxon>
        <taxon>Deinococcota</taxon>
        <taxon>Deinococci</taxon>
        <taxon>Thermales</taxon>
        <taxon>Thermaceae</taxon>
        <taxon>Oceanithermus</taxon>
    </lineage>
</organism>
<evidence type="ECO:0000256" key="2">
    <source>
        <dbReference type="ARBA" id="ARBA00022723"/>
    </source>
</evidence>
<dbReference type="PANTHER" id="PTHR48080">
    <property type="entry name" value="D-GALACTONATE DEHYDRATASE-RELATED"/>
    <property type="match status" value="1"/>
</dbReference>
<evidence type="ECO:0000259" key="8">
    <source>
        <dbReference type="SMART" id="SM00922"/>
    </source>
</evidence>
<comment type="cofactor">
    <cofactor evidence="6 7">
        <name>Mg(2+)</name>
        <dbReference type="ChEBI" id="CHEBI:18420"/>
    </cofactor>
    <text evidence="6 7">Binds 1 Mg(2+) ion per subunit.</text>
</comment>
<dbReference type="InterPro" id="IPR013342">
    <property type="entry name" value="Mandelate_racemase_C"/>
</dbReference>
<dbReference type="PROSITE" id="PS00908">
    <property type="entry name" value="MR_MLE_1"/>
    <property type="match status" value="1"/>
</dbReference>
<dbReference type="Gene3D" id="3.20.20.120">
    <property type="entry name" value="Enolase-like C-terminal domain"/>
    <property type="match status" value="1"/>
</dbReference>
<dbReference type="InterPro" id="IPR034593">
    <property type="entry name" value="DgoD-like"/>
</dbReference>
<dbReference type="SFLD" id="SFLDS00001">
    <property type="entry name" value="Enolase"/>
    <property type="match status" value="1"/>
</dbReference>
<dbReference type="InterPro" id="IPR018110">
    <property type="entry name" value="Mandel_Rmase/mucon_lact_enz_CS"/>
</dbReference>
<comment type="caution">
    <text evidence="9">The sequence shown here is derived from an EMBL/GenBank/DDBJ whole genome shotgun (WGS) entry which is preliminary data.</text>
</comment>
<dbReference type="GO" id="GO:0009063">
    <property type="term" value="P:amino acid catabolic process"/>
    <property type="evidence" value="ECO:0007669"/>
    <property type="project" value="InterPro"/>
</dbReference>
<dbReference type="Gene3D" id="3.30.390.10">
    <property type="entry name" value="Enolase-like, N-terminal domain"/>
    <property type="match status" value="1"/>
</dbReference>
<dbReference type="PROSITE" id="PS00909">
    <property type="entry name" value="MR_MLE_2"/>
    <property type="match status" value="1"/>
</dbReference>
<evidence type="ECO:0000256" key="7">
    <source>
        <dbReference type="RuleBase" id="RU366006"/>
    </source>
</evidence>
<dbReference type="SFLD" id="SFLDG00180">
    <property type="entry name" value="muconate_cycloisomerase"/>
    <property type="match status" value="1"/>
</dbReference>
<keyword evidence="2 6" id="KW-0479">Metal-binding</keyword>
<dbReference type="AlphaFoldDB" id="A0A7C4ZGG2"/>
<dbReference type="EMBL" id="DRPZ01000072">
    <property type="protein sequence ID" value="HGY08939.1"/>
    <property type="molecule type" value="Genomic_DNA"/>
</dbReference>
<keyword evidence="3 6" id="KW-0460">Magnesium</keyword>
<dbReference type="Pfam" id="PF13378">
    <property type="entry name" value="MR_MLE_C"/>
    <property type="match status" value="1"/>
</dbReference>
<evidence type="ECO:0000256" key="4">
    <source>
        <dbReference type="ARBA" id="ARBA00023235"/>
    </source>
</evidence>
<evidence type="ECO:0000256" key="6">
    <source>
        <dbReference type="PIRSR" id="PIRSR634603-3"/>
    </source>
</evidence>
<dbReference type="InterPro" id="IPR036849">
    <property type="entry name" value="Enolase-like_C_sf"/>
</dbReference>
<feature type="binding site" evidence="6">
    <location>
        <position position="198"/>
    </location>
    <ligand>
        <name>Mg(2+)</name>
        <dbReference type="ChEBI" id="CHEBI:18420"/>
    </ligand>
</feature>
<comment type="similarity">
    <text evidence="1 7">Belongs to the mandelate racemase/muconate lactonizing enzyme family.</text>
</comment>
<dbReference type="InterPro" id="IPR013341">
    <property type="entry name" value="Mandelate_racemase_N_dom"/>
</dbReference>
<dbReference type="PANTHER" id="PTHR48080:SF3">
    <property type="entry name" value="ENOLASE SUPERFAMILY MEMBER DDB_G0284701"/>
    <property type="match status" value="1"/>
</dbReference>
<feature type="active site" description="Proton acceptor; specific for (S)-substrate epimerization" evidence="5">
    <location>
        <position position="244"/>
    </location>
</feature>
<dbReference type="InterPro" id="IPR034603">
    <property type="entry name" value="Dipeptide_epimerase"/>
</dbReference>
<dbReference type="GO" id="GO:0016855">
    <property type="term" value="F:racemase and epimerase activity, acting on amino acids and derivatives"/>
    <property type="evidence" value="ECO:0007669"/>
    <property type="project" value="UniProtKB-UniRule"/>
</dbReference>
<feature type="binding site" evidence="6">
    <location>
        <position position="172"/>
    </location>
    <ligand>
        <name>Mg(2+)</name>
        <dbReference type="ChEBI" id="CHEBI:18420"/>
    </ligand>
</feature>
<evidence type="ECO:0000256" key="5">
    <source>
        <dbReference type="PIRSR" id="PIRSR634603-1"/>
    </source>
</evidence>